<dbReference type="Gene3D" id="3.80.10.10">
    <property type="entry name" value="Ribonuclease Inhibitor"/>
    <property type="match status" value="2"/>
</dbReference>
<dbReference type="OrthoDB" id="5273213at2759"/>
<dbReference type="AlphaFoldDB" id="A0A0C3BP59"/>
<accession>A0A0C3BP59</accession>
<dbReference type="PANTHER" id="PTHR46545">
    <property type="entry name" value="LEUCINE-RICH REPEAT-CONTAINING PROTEIN 51"/>
    <property type="match status" value="1"/>
</dbReference>
<evidence type="ECO:0000256" key="4">
    <source>
        <dbReference type="ARBA" id="ARBA00022737"/>
    </source>
</evidence>
<dbReference type="Proteomes" id="UP000054097">
    <property type="component" value="Unassembled WGS sequence"/>
</dbReference>
<evidence type="ECO:0000259" key="6">
    <source>
        <dbReference type="PROSITE" id="PS50245"/>
    </source>
</evidence>
<dbReference type="Pfam" id="PF01302">
    <property type="entry name" value="CAP_GLY"/>
    <property type="match status" value="1"/>
</dbReference>
<dbReference type="InterPro" id="IPR000938">
    <property type="entry name" value="CAP-Gly_domain"/>
</dbReference>
<dbReference type="InterPro" id="IPR036859">
    <property type="entry name" value="CAP-Gly_dom_sf"/>
</dbReference>
<comment type="subcellular location">
    <subcellularLocation>
        <location evidence="1">Cytoplasm</location>
    </subcellularLocation>
</comment>
<gene>
    <name evidence="7" type="ORF">M408DRAFT_61276</name>
</gene>
<dbReference type="GO" id="GO:0005737">
    <property type="term" value="C:cytoplasm"/>
    <property type="evidence" value="ECO:0007669"/>
    <property type="project" value="UniProtKB-SubCell"/>
</dbReference>
<organism evidence="7 8">
    <name type="scientific">Serendipita vermifera MAFF 305830</name>
    <dbReference type="NCBI Taxonomy" id="933852"/>
    <lineage>
        <taxon>Eukaryota</taxon>
        <taxon>Fungi</taxon>
        <taxon>Dikarya</taxon>
        <taxon>Basidiomycota</taxon>
        <taxon>Agaricomycotina</taxon>
        <taxon>Agaricomycetes</taxon>
        <taxon>Sebacinales</taxon>
        <taxon>Serendipitaceae</taxon>
        <taxon>Serendipita</taxon>
    </lineage>
</organism>
<proteinExistence type="predicted"/>
<evidence type="ECO:0000256" key="3">
    <source>
        <dbReference type="ARBA" id="ARBA00022614"/>
    </source>
</evidence>
<keyword evidence="3" id="KW-0433">Leucine-rich repeat</keyword>
<name>A0A0C3BP59_SERVB</name>
<dbReference type="Gene3D" id="2.30.30.190">
    <property type="entry name" value="CAP Gly-rich-like domain"/>
    <property type="match status" value="1"/>
</dbReference>
<dbReference type="InterPro" id="IPR032675">
    <property type="entry name" value="LRR_dom_sf"/>
</dbReference>
<reference evidence="7 8" key="1">
    <citation type="submission" date="2014-04" db="EMBL/GenBank/DDBJ databases">
        <authorList>
            <consortium name="DOE Joint Genome Institute"/>
            <person name="Kuo A."/>
            <person name="Zuccaro A."/>
            <person name="Kohler A."/>
            <person name="Nagy L.G."/>
            <person name="Floudas D."/>
            <person name="Copeland A."/>
            <person name="Barry K.W."/>
            <person name="Cichocki N."/>
            <person name="Veneault-Fourrey C."/>
            <person name="LaButti K."/>
            <person name="Lindquist E.A."/>
            <person name="Lipzen A."/>
            <person name="Lundell T."/>
            <person name="Morin E."/>
            <person name="Murat C."/>
            <person name="Sun H."/>
            <person name="Tunlid A."/>
            <person name="Henrissat B."/>
            <person name="Grigoriev I.V."/>
            <person name="Hibbett D.S."/>
            <person name="Martin F."/>
            <person name="Nordberg H.P."/>
            <person name="Cantor M.N."/>
            <person name="Hua S.X."/>
        </authorList>
    </citation>
    <scope>NUCLEOTIDE SEQUENCE [LARGE SCALE GENOMIC DNA]</scope>
    <source>
        <strain evidence="7 8">MAFF 305830</strain>
    </source>
</reference>
<dbReference type="SMART" id="SM01052">
    <property type="entry name" value="CAP_GLY"/>
    <property type="match status" value="1"/>
</dbReference>
<reference evidence="8" key="2">
    <citation type="submission" date="2015-01" db="EMBL/GenBank/DDBJ databases">
        <title>Evolutionary Origins and Diversification of the Mycorrhizal Mutualists.</title>
        <authorList>
            <consortium name="DOE Joint Genome Institute"/>
            <consortium name="Mycorrhizal Genomics Consortium"/>
            <person name="Kohler A."/>
            <person name="Kuo A."/>
            <person name="Nagy L.G."/>
            <person name="Floudas D."/>
            <person name="Copeland A."/>
            <person name="Barry K.W."/>
            <person name="Cichocki N."/>
            <person name="Veneault-Fourrey C."/>
            <person name="LaButti K."/>
            <person name="Lindquist E.A."/>
            <person name="Lipzen A."/>
            <person name="Lundell T."/>
            <person name="Morin E."/>
            <person name="Murat C."/>
            <person name="Riley R."/>
            <person name="Ohm R."/>
            <person name="Sun H."/>
            <person name="Tunlid A."/>
            <person name="Henrissat B."/>
            <person name="Grigoriev I.V."/>
            <person name="Hibbett D.S."/>
            <person name="Martin F."/>
        </authorList>
    </citation>
    <scope>NUCLEOTIDE SEQUENCE [LARGE SCALE GENOMIC DNA]</scope>
    <source>
        <strain evidence="8">MAFF 305830</strain>
    </source>
</reference>
<evidence type="ECO:0000313" key="8">
    <source>
        <dbReference type="Proteomes" id="UP000054097"/>
    </source>
</evidence>
<evidence type="ECO:0000256" key="2">
    <source>
        <dbReference type="ARBA" id="ARBA00022490"/>
    </source>
</evidence>
<feature type="region of interest" description="Disordered" evidence="5">
    <location>
        <begin position="407"/>
        <end position="431"/>
    </location>
</feature>
<sequence>MSVGQRVCFNLNYGTIRYSGGLAGKTGTWLGIEWDDPTRGRGDGSVDGTRYFTCSSPTGASFLRSNAPSLKLGRTFVEALKDKYIEDAHDESVMESILLGSSNGIEVEAVNMNKVRGKFARLDTLKEVGMEGYLISSAGPPGEIQKTSPAIRRLELSRNLLSDWNDVVEIVQQLPVLESLTLHYNILRPLSSVLTGQCRSVTELLLGRTHTTWEQSLLIAPAFPSLKHLELGYNDISYLSTVNLKDGGQKPPSLATLTLDGNQIADWTALAQSLKPILQSLLLSENNLARVTAPTSLDLQLLSITTLVIDGNAVSEWSSIDAISAWLPNLSSLRVTDTPLLTETAKYAKQILIGRVGSLRRVNGTEVTEQTRKDCEIFYLSWIMKNSKPDERVALHPRWHELTQIYGTPAEEKPAADTTRLEGRLIGTQKT</sequence>
<keyword evidence="4" id="KW-0677">Repeat</keyword>
<keyword evidence="8" id="KW-1185">Reference proteome</keyword>
<evidence type="ECO:0000256" key="1">
    <source>
        <dbReference type="ARBA" id="ARBA00004496"/>
    </source>
</evidence>
<dbReference type="SUPFAM" id="SSF52047">
    <property type="entry name" value="RNI-like"/>
    <property type="match status" value="1"/>
</dbReference>
<feature type="domain" description="CAP-Gly" evidence="6">
    <location>
        <begin position="20"/>
        <end position="64"/>
    </location>
</feature>
<protein>
    <recommendedName>
        <fullName evidence="6">CAP-Gly domain-containing protein</fullName>
    </recommendedName>
</protein>
<dbReference type="PROSITE" id="PS50245">
    <property type="entry name" value="CAP_GLY_2"/>
    <property type="match status" value="1"/>
</dbReference>
<evidence type="ECO:0000313" key="7">
    <source>
        <dbReference type="EMBL" id="KIM33221.1"/>
    </source>
</evidence>
<keyword evidence="2" id="KW-0963">Cytoplasm</keyword>
<dbReference type="STRING" id="933852.A0A0C3BP59"/>
<feature type="compositionally biased region" description="Basic and acidic residues" evidence="5">
    <location>
        <begin position="410"/>
        <end position="423"/>
    </location>
</feature>
<dbReference type="EMBL" id="KN824278">
    <property type="protein sequence ID" value="KIM33221.1"/>
    <property type="molecule type" value="Genomic_DNA"/>
</dbReference>
<dbReference type="PANTHER" id="PTHR46545:SF1">
    <property type="entry name" value="LEUCINE-RICH REPEAT-CONTAINING PROTEIN 51"/>
    <property type="match status" value="1"/>
</dbReference>
<dbReference type="SUPFAM" id="SSF74924">
    <property type="entry name" value="Cap-Gly domain"/>
    <property type="match status" value="1"/>
</dbReference>
<dbReference type="HOGENOM" id="CLU_017716_5_1_1"/>
<evidence type="ECO:0000256" key="5">
    <source>
        <dbReference type="SAM" id="MobiDB-lite"/>
    </source>
</evidence>